<accession>A0A381NCX0</accession>
<dbReference type="AlphaFoldDB" id="A0A381NCX0"/>
<name>A0A381NCX0_9ZZZZ</name>
<reference evidence="1" key="1">
    <citation type="submission" date="2018-05" db="EMBL/GenBank/DDBJ databases">
        <authorList>
            <person name="Lanie J.A."/>
            <person name="Ng W.-L."/>
            <person name="Kazmierczak K.M."/>
            <person name="Andrzejewski T.M."/>
            <person name="Davidsen T.M."/>
            <person name="Wayne K.J."/>
            <person name="Tettelin H."/>
            <person name="Glass J.I."/>
            <person name="Rusch D."/>
            <person name="Podicherti R."/>
            <person name="Tsui H.-C.T."/>
            <person name="Winkler M.E."/>
        </authorList>
    </citation>
    <scope>NUCLEOTIDE SEQUENCE</scope>
</reference>
<evidence type="ECO:0000313" key="1">
    <source>
        <dbReference type="EMBL" id="SUZ52405.1"/>
    </source>
</evidence>
<protein>
    <submittedName>
        <fullName evidence="1">Uncharacterized protein</fullName>
    </submittedName>
</protein>
<proteinExistence type="predicted"/>
<dbReference type="EMBL" id="UINC01000272">
    <property type="protein sequence ID" value="SUZ52405.1"/>
    <property type="molecule type" value="Genomic_DNA"/>
</dbReference>
<gene>
    <name evidence="1" type="ORF">METZ01_LOCUS5259</name>
</gene>
<organism evidence="1">
    <name type="scientific">marine metagenome</name>
    <dbReference type="NCBI Taxonomy" id="408172"/>
    <lineage>
        <taxon>unclassified sequences</taxon>
        <taxon>metagenomes</taxon>
        <taxon>ecological metagenomes</taxon>
    </lineage>
</organism>
<sequence length="59" mass="6917">MSCNNIVYNPGTLKKPDISRVNPYVRDNWPGNVHRDIQSYRLLTIPGDTRYENLKITRL</sequence>